<dbReference type="InterPro" id="IPR021847">
    <property type="entry name" value="DUF3443"/>
</dbReference>
<feature type="region of interest" description="Disordered" evidence="1">
    <location>
        <begin position="25"/>
        <end position="73"/>
    </location>
</feature>
<dbReference type="Pfam" id="PF11925">
    <property type="entry name" value="DUF3443"/>
    <property type="match status" value="1"/>
</dbReference>
<evidence type="ECO:0000256" key="1">
    <source>
        <dbReference type="SAM" id="MobiDB-lite"/>
    </source>
</evidence>
<dbReference type="RefSeq" id="WP_175149280.1">
    <property type="nucleotide sequence ID" value="NZ_CADIKK010000007.1"/>
</dbReference>
<proteinExistence type="predicted"/>
<accession>A0A6S7B126</accession>
<evidence type="ECO:0000256" key="2">
    <source>
        <dbReference type="SAM" id="SignalP"/>
    </source>
</evidence>
<feature type="compositionally biased region" description="Low complexity" evidence="1">
    <location>
        <begin position="29"/>
        <end position="61"/>
    </location>
</feature>
<feature type="signal peptide" evidence="2">
    <location>
        <begin position="1"/>
        <end position="18"/>
    </location>
</feature>
<feature type="compositionally biased region" description="Polar residues" evidence="1">
    <location>
        <begin position="62"/>
        <end position="73"/>
    </location>
</feature>
<keyword evidence="4" id="KW-1185">Reference proteome</keyword>
<keyword evidence="2" id="KW-0732">Signal</keyword>
<organism evidence="3 4">
    <name type="scientific">Paraburkholderia ultramafica</name>
    <dbReference type="NCBI Taxonomy" id="1544867"/>
    <lineage>
        <taxon>Bacteria</taxon>
        <taxon>Pseudomonadati</taxon>
        <taxon>Pseudomonadota</taxon>
        <taxon>Betaproteobacteria</taxon>
        <taxon>Burkholderiales</taxon>
        <taxon>Burkholderiaceae</taxon>
        <taxon>Paraburkholderia</taxon>
    </lineage>
</organism>
<evidence type="ECO:0008006" key="5">
    <source>
        <dbReference type="Google" id="ProtNLM"/>
    </source>
</evidence>
<dbReference type="Proteomes" id="UP000494365">
    <property type="component" value="Unassembled WGS sequence"/>
</dbReference>
<evidence type="ECO:0000313" key="4">
    <source>
        <dbReference type="Proteomes" id="UP000494365"/>
    </source>
</evidence>
<dbReference type="EMBL" id="CADIKK010000007">
    <property type="protein sequence ID" value="CAB3784256.1"/>
    <property type="molecule type" value="Genomic_DNA"/>
</dbReference>
<reference evidence="3 4" key="1">
    <citation type="submission" date="2020-04" db="EMBL/GenBank/DDBJ databases">
        <authorList>
            <person name="De Canck E."/>
        </authorList>
    </citation>
    <scope>NUCLEOTIDE SEQUENCE [LARGE SCALE GENOMIC DNA]</scope>
    <source>
        <strain evidence="3 4">LMG 28614</strain>
    </source>
</reference>
<feature type="chain" id="PRO_5028797870" description="DUF3443 domain-containing protein" evidence="2">
    <location>
        <begin position="19"/>
        <end position="425"/>
    </location>
</feature>
<gene>
    <name evidence="3" type="ORF">LMG28614_01910</name>
</gene>
<evidence type="ECO:0000313" key="3">
    <source>
        <dbReference type="EMBL" id="CAB3784256.1"/>
    </source>
</evidence>
<dbReference type="AlphaFoldDB" id="A0A6S7B126"/>
<name>A0A6S7B126_9BURK</name>
<sequence length="425" mass="42031">MKSSSRLHALLLVCAALAGCGGGGGGSTPAGSSQTGAASSPGAASAPAAATPSGASTPSGTVNVPQSNTPNVQPVSVAMAPGLTRNMLTTSVTVCQSGTSNCATIDDIQVDTGSNGLRILASALPASLALPAVPSGSGVTGECAVFGSGYAWGAVRRADVRMAGQLAESLPIHLIADPTLAKVPAECGSSGPAMLTVAGLRANGILGVGLFTTDCGGGCASAALPRWYYSCDASGACVASAQALAQQVANPVSRFALDNNGVVIDLPAIADAGATSVSGSLIFGIGTQANNTLGGASVVKANAVNGYVVTNVAGQTYAQSYMDSGSNGLFFRNAQFPRCGFWYCPSSTQTTTAAIVGADGVSSTVSFSIGNSNSLFASPNSAFNNLAGIAARGFGWGLPFFFGRRVYTAIASRDTSAGQGPYYAF</sequence>
<dbReference type="PROSITE" id="PS51257">
    <property type="entry name" value="PROKAR_LIPOPROTEIN"/>
    <property type="match status" value="1"/>
</dbReference>
<protein>
    <recommendedName>
        <fullName evidence="5">DUF3443 domain-containing protein</fullName>
    </recommendedName>
</protein>